<dbReference type="InterPro" id="IPR032098">
    <property type="entry name" value="Acyltransf_C"/>
</dbReference>
<evidence type="ECO:0000256" key="4">
    <source>
        <dbReference type="SAM" id="Phobius"/>
    </source>
</evidence>
<sequence length="418" mass="47439">MPSKTPDIELAQMAVPGSAAMAPDSGSAAPLATPGATDPSLVATAAMAKRATAISSASTGTLRQKQPVVFQAVRLASIVIYFTTAVLTINLTQLIGLPIRLFSKSWFHAYVDFTKQHFGLLLTTMTQWWAPTPVHVVGDSSVSGLIKRASDGTLETKFGERIVLLANHQIDADWLYLWWIAYTSKAHGGMYIILKESLKNVPFLGWGMQYFKFIFLSRKWEKDEGRMRTALTNIANEPDWPAWVLIFPEGTNITENTKKRSHEYAVKLDLQEPEHMLLPRTRGLYFTLKNLDVPYLYDCTVAYEGVPRNGYGQDFFTLPTIYVQGRPPKSVHMHWRRFHKSTIPLDDESEFGRWLHQRWLEKDAIMESYYTNGHFDGDEQVDSEVRLRRTTEILQLYAVPAAAFLCANVAWKLWGMLR</sequence>
<name>A0ABR1F4K0_9ASCO</name>
<comment type="similarity">
    <text evidence="1">Belongs to the 1-acyl-sn-glycerol-3-phosphate acyltransferase family.</text>
</comment>
<dbReference type="EMBL" id="JBBJBU010000007">
    <property type="protein sequence ID" value="KAK7204754.1"/>
    <property type="molecule type" value="Genomic_DNA"/>
</dbReference>
<organism evidence="6 7">
    <name type="scientific">Myxozyma melibiosi</name>
    <dbReference type="NCBI Taxonomy" id="54550"/>
    <lineage>
        <taxon>Eukaryota</taxon>
        <taxon>Fungi</taxon>
        <taxon>Dikarya</taxon>
        <taxon>Ascomycota</taxon>
        <taxon>Saccharomycotina</taxon>
        <taxon>Lipomycetes</taxon>
        <taxon>Lipomycetales</taxon>
        <taxon>Lipomycetaceae</taxon>
        <taxon>Myxozyma</taxon>
    </lineage>
</organism>
<protein>
    <submittedName>
        <fullName evidence="6">Acyltransferase-domain-containing protein</fullName>
    </submittedName>
</protein>
<keyword evidence="7" id="KW-1185">Reference proteome</keyword>
<reference evidence="6 7" key="1">
    <citation type="submission" date="2024-03" db="EMBL/GenBank/DDBJ databases">
        <title>Genome-scale model development and genomic sequencing of the oleaginous clade Lipomyces.</title>
        <authorList>
            <consortium name="Lawrence Berkeley National Laboratory"/>
            <person name="Czajka J.J."/>
            <person name="Han Y."/>
            <person name="Kim J."/>
            <person name="Mondo S.J."/>
            <person name="Hofstad B.A."/>
            <person name="Robles A."/>
            <person name="Haridas S."/>
            <person name="Riley R."/>
            <person name="LaButti K."/>
            <person name="Pangilinan J."/>
            <person name="Andreopoulos W."/>
            <person name="Lipzen A."/>
            <person name="Yan J."/>
            <person name="Wang M."/>
            <person name="Ng V."/>
            <person name="Grigoriev I.V."/>
            <person name="Spatafora J.W."/>
            <person name="Magnuson J.K."/>
            <person name="Baker S.E."/>
            <person name="Pomraning K.R."/>
        </authorList>
    </citation>
    <scope>NUCLEOTIDE SEQUENCE [LARGE SCALE GENOMIC DNA]</scope>
    <source>
        <strain evidence="6 7">Phaff 52-87</strain>
    </source>
</reference>
<keyword evidence="3 6" id="KW-0012">Acyltransferase</keyword>
<dbReference type="Proteomes" id="UP001498771">
    <property type="component" value="Unassembled WGS sequence"/>
</dbReference>
<feature type="domain" description="Phospholipid/glycerol acyltransferase" evidence="5">
    <location>
        <begin position="162"/>
        <end position="285"/>
    </location>
</feature>
<dbReference type="PANTHER" id="PTHR10983">
    <property type="entry name" value="1-ACYLGLYCEROL-3-PHOSPHATE ACYLTRANSFERASE-RELATED"/>
    <property type="match status" value="1"/>
</dbReference>
<keyword evidence="4" id="KW-0472">Membrane</keyword>
<dbReference type="CDD" id="cd07990">
    <property type="entry name" value="LPLAT_LCLAT1-like"/>
    <property type="match status" value="1"/>
</dbReference>
<feature type="transmembrane region" description="Helical" evidence="4">
    <location>
        <begin position="75"/>
        <end position="97"/>
    </location>
</feature>
<dbReference type="RefSeq" id="XP_064767787.1">
    <property type="nucleotide sequence ID" value="XM_064912867.1"/>
</dbReference>
<evidence type="ECO:0000256" key="2">
    <source>
        <dbReference type="ARBA" id="ARBA00022679"/>
    </source>
</evidence>
<proteinExistence type="inferred from homology"/>
<evidence type="ECO:0000256" key="1">
    <source>
        <dbReference type="ARBA" id="ARBA00008655"/>
    </source>
</evidence>
<dbReference type="Pfam" id="PF01553">
    <property type="entry name" value="Acyltransferase"/>
    <property type="match status" value="1"/>
</dbReference>
<keyword evidence="4" id="KW-0812">Transmembrane</keyword>
<evidence type="ECO:0000259" key="5">
    <source>
        <dbReference type="SMART" id="SM00563"/>
    </source>
</evidence>
<dbReference type="SUPFAM" id="SSF69593">
    <property type="entry name" value="Glycerol-3-phosphate (1)-acyltransferase"/>
    <property type="match status" value="1"/>
</dbReference>
<gene>
    <name evidence="6" type="ORF">BZA70DRAFT_279923</name>
</gene>
<dbReference type="PANTHER" id="PTHR10983:SF16">
    <property type="entry name" value="LYSOCARDIOLIPIN ACYLTRANSFERASE 1"/>
    <property type="match status" value="1"/>
</dbReference>
<keyword evidence="2" id="KW-0808">Transferase</keyword>
<accession>A0ABR1F4K0</accession>
<evidence type="ECO:0000313" key="7">
    <source>
        <dbReference type="Proteomes" id="UP001498771"/>
    </source>
</evidence>
<evidence type="ECO:0000313" key="6">
    <source>
        <dbReference type="EMBL" id="KAK7204754.1"/>
    </source>
</evidence>
<dbReference type="GO" id="GO:0016746">
    <property type="term" value="F:acyltransferase activity"/>
    <property type="evidence" value="ECO:0007669"/>
    <property type="project" value="UniProtKB-KW"/>
</dbReference>
<comment type="caution">
    <text evidence="6">The sequence shown here is derived from an EMBL/GenBank/DDBJ whole genome shotgun (WGS) entry which is preliminary data.</text>
</comment>
<dbReference type="SMART" id="SM00563">
    <property type="entry name" value="PlsC"/>
    <property type="match status" value="1"/>
</dbReference>
<dbReference type="Pfam" id="PF16076">
    <property type="entry name" value="Acyltransf_C"/>
    <property type="match status" value="1"/>
</dbReference>
<keyword evidence="4" id="KW-1133">Transmembrane helix</keyword>
<dbReference type="GeneID" id="90038379"/>
<dbReference type="InterPro" id="IPR002123">
    <property type="entry name" value="Plipid/glycerol_acylTrfase"/>
</dbReference>
<evidence type="ECO:0000256" key="3">
    <source>
        <dbReference type="ARBA" id="ARBA00023315"/>
    </source>
</evidence>